<protein>
    <recommendedName>
        <fullName evidence="2">Integrase catalytic domain-containing protein</fullName>
    </recommendedName>
</protein>
<dbReference type="Proteomes" id="UP001152523">
    <property type="component" value="Unassembled WGS sequence"/>
</dbReference>
<dbReference type="InterPro" id="IPR025724">
    <property type="entry name" value="GAG-pre-integrase_dom"/>
</dbReference>
<feature type="region of interest" description="Disordered" evidence="1">
    <location>
        <begin position="351"/>
        <end position="383"/>
    </location>
</feature>
<dbReference type="AlphaFoldDB" id="A0AAV0FWN0"/>
<evidence type="ECO:0000259" key="2">
    <source>
        <dbReference type="PROSITE" id="PS50994"/>
    </source>
</evidence>
<name>A0AAV0FWN0_9ASTE</name>
<dbReference type="PROSITE" id="PS50994">
    <property type="entry name" value="INTEGRASE"/>
    <property type="match status" value="1"/>
</dbReference>
<dbReference type="InterPro" id="IPR057670">
    <property type="entry name" value="SH3_retrovirus"/>
</dbReference>
<feature type="region of interest" description="Disordered" evidence="1">
    <location>
        <begin position="396"/>
        <end position="441"/>
    </location>
</feature>
<evidence type="ECO:0000313" key="4">
    <source>
        <dbReference type="Proteomes" id="UP001152523"/>
    </source>
</evidence>
<feature type="domain" description="Integrase catalytic" evidence="2">
    <location>
        <begin position="83"/>
        <end position="247"/>
    </location>
</feature>
<dbReference type="InterPro" id="IPR012337">
    <property type="entry name" value="RNaseH-like_sf"/>
</dbReference>
<feature type="non-terminal residue" evidence="3">
    <location>
        <position position="532"/>
    </location>
</feature>
<dbReference type="Gene3D" id="3.30.420.10">
    <property type="entry name" value="Ribonuclease H-like superfamily/Ribonuclease H"/>
    <property type="match status" value="1"/>
</dbReference>
<evidence type="ECO:0000313" key="3">
    <source>
        <dbReference type="EMBL" id="CAH9140047.1"/>
    </source>
</evidence>
<dbReference type="PANTHER" id="PTHR42648">
    <property type="entry name" value="TRANSPOSASE, PUTATIVE-RELATED"/>
    <property type="match status" value="1"/>
</dbReference>
<gene>
    <name evidence="3" type="ORF">CEPIT_LOCUS38044</name>
</gene>
<evidence type="ECO:0000256" key="1">
    <source>
        <dbReference type="SAM" id="MobiDB-lite"/>
    </source>
</evidence>
<dbReference type="GO" id="GO:0015074">
    <property type="term" value="P:DNA integration"/>
    <property type="evidence" value="ECO:0007669"/>
    <property type="project" value="InterPro"/>
</dbReference>
<feature type="compositionally biased region" description="Polar residues" evidence="1">
    <location>
        <begin position="351"/>
        <end position="362"/>
    </location>
</feature>
<feature type="compositionally biased region" description="Polar residues" evidence="1">
    <location>
        <begin position="396"/>
        <end position="420"/>
    </location>
</feature>
<dbReference type="Pfam" id="PF00665">
    <property type="entry name" value="rve"/>
    <property type="match status" value="1"/>
</dbReference>
<sequence length="532" mass="59817">MNNGDVYSLPDVPVPASPSVNITTKFSLNKWHCRLGHPALPITQKIISSLGIDFKDVSKDLSLCTSCASNKSHRLPFAKSSLSSSGPLDLIYTDVWGPSRISSVDGFRYYVIFVDHYTKYIWFYTLTHKSEVTPIFQQFKKIVENFFQKSIKTVYSDGGGEYISLGKFLASCGISHLITPPYTPEHNGFAERRHRHIVETGITLLHHASMPLKYWSHAFLTAVYLINRQPNTSLDFCTPYEKLFQKPPNYTKLAIFGCQCFPWLRPYMTHKLEPRSRPCIFLGYCEQQSAYRCLDPTSNKIFISRHVVFNESVFPFSNNLTTVTNLSSEIDNWLQPPISYLPISGASLAKTSPVTHTSAQQDSPNISNPTSLPPPTNPIASHPPVLVTYHRRPKQKLTTPSLPITPNTATSTSIDIPTPNTSTPTLDHHHDPHSSPPKRIHPMTLRPRKQANVVTHSSLPHHIIPTCVSQALQVPEWKEAMSVEFDALVKQGTWELVPAQPGQNVVGCKWVYTVKYKSDGSLDRFKARLVAK</sequence>
<dbReference type="Pfam" id="PF25597">
    <property type="entry name" value="SH3_retrovirus"/>
    <property type="match status" value="1"/>
</dbReference>
<dbReference type="PANTHER" id="PTHR42648:SF26">
    <property type="entry name" value="INTEGRASE CATALYTIC DOMAIN-CONTAINING PROTEIN"/>
    <property type="match status" value="1"/>
</dbReference>
<comment type="caution">
    <text evidence="3">The sequence shown here is derived from an EMBL/GenBank/DDBJ whole genome shotgun (WGS) entry which is preliminary data.</text>
</comment>
<dbReference type="InterPro" id="IPR001584">
    <property type="entry name" value="Integrase_cat-core"/>
</dbReference>
<keyword evidence="4" id="KW-1185">Reference proteome</keyword>
<accession>A0AAV0FWN0</accession>
<dbReference type="GO" id="GO:0003676">
    <property type="term" value="F:nucleic acid binding"/>
    <property type="evidence" value="ECO:0007669"/>
    <property type="project" value="InterPro"/>
</dbReference>
<dbReference type="SUPFAM" id="SSF53098">
    <property type="entry name" value="Ribonuclease H-like"/>
    <property type="match status" value="1"/>
</dbReference>
<dbReference type="Pfam" id="PF13976">
    <property type="entry name" value="gag_pre-integrs"/>
    <property type="match status" value="1"/>
</dbReference>
<organism evidence="3 4">
    <name type="scientific">Cuscuta epithymum</name>
    <dbReference type="NCBI Taxonomy" id="186058"/>
    <lineage>
        <taxon>Eukaryota</taxon>
        <taxon>Viridiplantae</taxon>
        <taxon>Streptophyta</taxon>
        <taxon>Embryophyta</taxon>
        <taxon>Tracheophyta</taxon>
        <taxon>Spermatophyta</taxon>
        <taxon>Magnoliopsida</taxon>
        <taxon>eudicotyledons</taxon>
        <taxon>Gunneridae</taxon>
        <taxon>Pentapetalae</taxon>
        <taxon>asterids</taxon>
        <taxon>lamiids</taxon>
        <taxon>Solanales</taxon>
        <taxon>Convolvulaceae</taxon>
        <taxon>Cuscuteae</taxon>
        <taxon>Cuscuta</taxon>
        <taxon>Cuscuta subgen. Cuscuta</taxon>
    </lineage>
</organism>
<dbReference type="InterPro" id="IPR039537">
    <property type="entry name" value="Retrotran_Ty1/copia-like"/>
</dbReference>
<dbReference type="InterPro" id="IPR036397">
    <property type="entry name" value="RNaseH_sf"/>
</dbReference>
<reference evidence="3" key="1">
    <citation type="submission" date="2022-07" db="EMBL/GenBank/DDBJ databases">
        <authorList>
            <person name="Macas J."/>
            <person name="Novak P."/>
            <person name="Neumann P."/>
        </authorList>
    </citation>
    <scope>NUCLEOTIDE SEQUENCE</scope>
</reference>
<proteinExistence type="predicted"/>
<dbReference type="EMBL" id="CAMAPF010001022">
    <property type="protein sequence ID" value="CAH9140047.1"/>
    <property type="molecule type" value="Genomic_DNA"/>
</dbReference>